<proteinExistence type="predicted"/>
<evidence type="ECO:0000313" key="2">
    <source>
        <dbReference type="Proteomes" id="UP000567885"/>
    </source>
</evidence>
<sequence length="461" mass="53516">MCGRDSPQQSDIQVTRLETLEAPPPITIEGLMIHVVNKNGTLEPAISCDYFKHRPAIQILIGTLIRQPLDKTSYIYIDKVRTHRIHKATAQLIQKIIDTVDIQSYEIDMERTKHSQEDFIVAIKTQFPSYHAIRAIKSLENQARLDECFGEATHRLLRAIALHQGPSRRILDTNKLRQLGLAIDDVDRVLSKYLTTKAQWSGFHPNKLFSIAKKFHRLDEMDRCLFYANWRLWEGQPMETLAVLNCGRQILKGQIYPHEVRARYEIGDVIEARELRDKCAEIPQFMSAVFDLFEFATQEGDQKRSARELLRRAISDHERATTMQNRYLSYAIKGCFLYFEAISATKDNSKKLMSQSIKSWEQALESTKSNPSKNSINGFIAKLSVCALKFKHQSEDAEVKFNDLSVTKQADIIYYYLYIYKEWVDTMYMVLQEHGKHEYVEQRPQRIEAVDRCGQSKKVEK</sequence>
<dbReference type="AlphaFoldDB" id="A0A8H5TXQ6"/>
<gene>
    <name evidence="1" type="ORF">FHETE_1371</name>
</gene>
<organism evidence="1 2">
    <name type="scientific">Fusarium heterosporum</name>
    <dbReference type="NCBI Taxonomy" id="42747"/>
    <lineage>
        <taxon>Eukaryota</taxon>
        <taxon>Fungi</taxon>
        <taxon>Dikarya</taxon>
        <taxon>Ascomycota</taxon>
        <taxon>Pezizomycotina</taxon>
        <taxon>Sordariomycetes</taxon>
        <taxon>Hypocreomycetidae</taxon>
        <taxon>Hypocreales</taxon>
        <taxon>Nectriaceae</taxon>
        <taxon>Fusarium</taxon>
        <taxon>Fusarium heterosporum species complex</taxon>
    </lineage>
</organism>
<accession>A0A8H5TXQ6</accession>
<dbReference type="EMBL" id="JAAGWQ010000020">
    <property type="protein sequence ID" value="KAF5678141.1"/>
    <property type="molecule type" value="Genomic_DNA"/>
</dbReference>
<keyword evidence="2" id="KW-1185">Reference proteome</keyword>
<evidence type="ECO:0000313" key="1">
    <source>
        <dbReference type="EMBL" id="KAF5678141.1"/>
    </source>
</evidence>
<dbReference type="Proteomes" id="UP000567885">
    <property type="component" value="Unassembled WGS sequence"/>
</dbReference>
<protein>
    <submittedName>
        <fullName evidence="1">Uncharacterized protein</fullName>
    </submittedName>
</protein>
<comment type="caution">
    <text evidence="1">The sequence shown here is derived from an EMBL/GenBank/DDBJ whole genome shotgun (WGS) entry which is preliminary data.</text>
</comment>
<reference evidence="1 2" key="1">
    <citation type="submission" date="2020-05" db="EMBL/GenBank/DDBJ databases">
        <title>Identification and distribution of gene clusters putatively required for synthesis of sphingolipid metabolism inhibitors in phylogenetically diverse species of the filamentous fungus Fusarium.</title>
        <authorList>
            <person name="Kim H.-S."/>
            <person name="Busman M."/>
            <person name="Brown D.W."/>
            <person name="Divon H."/>
            <person name="Uhlig S."/>
            <person name="Proctor R.H."/>
        </authorList>
    </citation>
    <scope>NUCLEOTIDE SEQUENCE [LARGE SCALE GENOMIC DNA]</scope>
    <source>
        <strain evidence="1 2">NRRL 20693</strain>
    </source>
</reference>
<dbReference type="OrthoDB" id="5114712at2759"/>
<name>A0A8H5TXQ6_FUSHE</name>